<gene>
    <name evidence="2" type="ORF">Ppb6_02899</name>
</gene>
<evidence type="ECO:0000313" key="3">
    <source>
        <dbReference type="Proteomes" id="UP000093476"/>
    </source>
</evidence>
<comment type="caution">
    <text evidence="2">The sequence shown here is derived from an EMBL/GenBank/DDBJ whole genome shotgun (WGS) entry which is preliminary data.</text>
</comment>
<dbReference type="AlphaFoldDB" id="A0A1C0U1P0"/>
<sequence length="432" mass="48343">MNQKNDFKAFSFGKNANALSQIDYEINKNLQDGIPPGDITPHIHLLNKVLRQSSAISSVVADFIATQSGEDVLDDGERDKLIVQLNKALEKVTTAKIPNASLTQKGIVQLTNEVGNNDTLAVTQKLAQEIINSLRENINERVPNTRKINGKVLTEDISINAEDVGAISTDNVIHSMAHGDLDKLENLRNGCCGFNRSAPFLTQYGLPRDNGGVQLRISNMSGESNEGEDDVWSHRLIFAHFGDTYRTDHINEYYKLTRKFWDNINAKPDFNGYLKISSPIIEIYPDGTFSTNEESAGAEVTKEGIGIYRVSNISGYNTDGAWGVHGGISVPQNNNNLELIFVGDHIQPDGSIMIEVCHRQHSHLPEKFQNWRLKSVDGNGKQVFYQDGEPCDIPEHCRLDIRVQMPEDSLWNLKRNKLQEEIESTRISDDKL</sequence>
<dbReference type="GO" id="GO:0019062">
    <property type="term" value="P:virion attachment to host cell"/>
    <property type="evidence" value="ECO:0007669"/>
    <property type="project" value="InterPro"/>
</dbReference>
<dbReference type="PATRIC" id="fig|286156.4.peg.3294"/>
<dbReference type="InterPro" id="IPR005068">
    <property type="entry name" value="Phage_lambda_Stf-r2"/>
</dbReference>
<dbReference type="Proteomes" id="UP000093476">
    <property type="component" value="Unassembled WGS sequence"/>
</dbReference>
<name>A0A1C0U1P0_9GAMM</name>
<dbReference type="EMBL" id="LOMY01000104">
    <property type="protein sequence ID" value="OCQ51786.1"/>
    <property type="molecule type" value="Genomic_DNA"/>
</dbReference>
<keyword evidence="3" id="KW-1185">Reference proteome</keyword>
<reference evidence="2 3" key="1">
    <citation type="submission" date="2015-12" db="EMBL/GenBank/DDBJ databases">
        <title>Genome comparisons provide insights into the role of secondary metabolites in the pathogenic phase of the Photorhabdus life cycle.</title>
        <authorList>
            <person name="Tobias N.J."/>
            <person name="Mishra B."/>
            <person name="Gupta D.K."/>
            <person name="Thines M."/>
            <person name="Stinear T.P."/>
            <person name="Bode H.B."/>
        </authorList>
    </citation>
    <scope>NUCLEOTIDE SEQUENCE [LARGE SCALE GENOMIC DNA]</scope>
    <source>
        <strain evidence="2 3">PB68.1</strain>
    </source>
</reference>
<protein>
    <submittedName>
        <fullName evidence="2">Phage tail fiber repeat protein</fullName>
    </submittedName>
</protein>
<dbReference type="Pfam" id="PF03406">
    <property type="entry name" value="Phage_fiber_2"/>
    <property type="match status" value="1"/>
</dbReference>
<evidence type="ECO:0000259" key="1">
    <source>
        <dbReference type="Pfam" id="PF25670"/>
    </source>
</evidence>
<proteinExistence type="predicted"/>
<dbReference type="RefSeq" id="WP_065823751.1">
    <property type="nucleotide sequence ID" value="NZ_CAWMQZ010000104.1"/>
</dbReference>
<feature type="domain" description="Phage tail protein C-terminal" evidence="1">
    <location>
        <begin position="265"/>
        <end position="407"/>
    </location>
</feature>
<dbReference type="GO" id="GO:0046718">
    <property type="term" value="P:symbiont entry into host cell"/>
    <property type="evidence" value="ECO:0007669"/>
    <property type="project" value="InterPro"/>
</dbReference>
<dbReference type="InterPro" id="IPR058008">
    <property type="entry name" value="Gp26_C"/>
</dbReference>
<organism evidence="2 3">
    <name type="scientific">Photorhabdus australis subsp. thailandensis</name>
    <dbReference type="NCBI Taxonomy" id="2805096"/>
    <lineage>
        <taxon>Bacteria</taxon>
        <taxon>Pseudomonadati</taxon>
        <taxon>Pseudomonadota</taxon>
        <taxon>Gammaproteobacteria</taxon>
        <taxon>Enterobacterales</taxon>
        <taxon>Morganellaceae</taxon>
        <taxon>Photorhabdus</taxon>
    </lineage>
</organism>
<evidence type="ECO:0000313" key="2">
    <source>
        <dbReference type="EMBL" id="OCQ51786.1"/>
    </source>
</evidence>
<accession>A0A1C0U1P0</accession>
<dbReference type="Pfam" id="PF25670">
    <property type="entry name" value="Phage_tail_C_2"/>
    <property type="match status" value="1"/>
</dbReference>